<evidence type="ECO:0000256" key="1">
    <source>
        <dbReference type="ARBA" id="ARBA00010838"/>
    </source>
</evidence>
<comment type="similarity">
    <text evidence="1">Belongs to the glycosyl hydrolase 1 family.</text>
</comment>
<dbReference type="InterPro" id="IPR017853">
    <property type="entry name" value="GH"/>
</dbReference>
<reference evidence="2" key="2">
    <citation type="submission" date="2021-03" db="UniProtKB">
        <authorList>
            <consortium name="EnsemblPlants"/>
        </authorList>
    </citation>
    <scope>IDENTIFICATION</scope>
</reference>
<organism evidence="2 3">
    <name type="scientific">Chenopodium quinoa</name>
    <name type="common">Quinoa</name>
    <dbReference type="NCBI Taxonomy" id="63459"/>
    <lineage>
        <taxon>Eukaryota</taxon>
        <taxon>Viridiplantae</taxon>
        <taxon>Streptophyta</taxon>
        <taxon>Embryophyta</taxon>
        <taxon>Tracheophyta</taxon>
        <taxon>Spermatophyta</taxon>
        <taxon>Magnoliopsida</taxon>
        <taxon>eudicotyledons</taxon>
        <taxon>Gunneridae</taxon>
        <taxon>Pentapetalae</taxon>
        <taxon>Caryophyllales</taxon>
        <taxon>Chenopodiaceae</taxon>
        <taxon>Chenopodioideae</taxon>
        <taxon>Atripliceae</taxon>
        <taxon>Chenopodium</taxon>
    </lineage>
</organism>
<dbReference type="GO" id="GO:0005975">
    <property type="term" value="P:carbohydrate metabolic process"/>
    <property type="evidence" value="ECO:0007669"/>
    <property type="project" value="InterPro"/>
</dbReference>
<sequence>MALSCGMAVHLESKQLSMHTHDFREVTKSSIFLRKKPSFFHIAVKNVRVSSTASLTTPSADDMVEIPPQPPSVDGSTMSVVLAPGLEPATISIPTHVKRSDFPPGFIFGASSSAFQTEGNGKEGGRAPSTWDSMISSGGNQMAIDSYSLYKVHKFTA</sequence>
<reference evidence="2" key="1">
    <citation type="journal article" date="2017" name="Nature">
        <title>The genome of Chenopodium quinoa.</title>
        <authorList>
            <person name="Jarvis D.E."/>
            <person name="Ho Y.S."/>
            <person name="Lightfoot D.J."/>
            <person name="Schmoeckel S.M."/>
            <person name="Li B."/>
            <person name="Borm T.J.A."/>
            <person name="Ohyanagi H."/>
            <person name="Mineta K."/>
            <person name="Michell C.T."/>
            <person name="Saber N."/>
            <person name="Kharbatia N.M."/>
            <person name="Rupper R.R."/>
            <person name="Sharp A.R."/>
            <person name="Dally N."/>
            <person name="Boughton B.A."/>
            <person name="Woo Y.H."/>
            <person name="Gao G."/>
            <person name="Schijlen E.G.W.M."/>
            <person name="Guo X."/>
            <person name="Momin A.A."/>
            <person name="Negrao S."/>
            <person name="Al-Babili S."/>
            <person name="Gehring C."/>
            <person name="Roessner U."/>
            <person name="Jung C."/>
            <person name="Murphy K."/>
            <person name="Arold S.T."/>
            <person name="Gojobori T."/>
            <person name="van der Linden C.G."/>
            <person name="van Loo E.N."/>
            <person name="Jellen E.N."/>
            <person name="Maughan P.J."/>
            <person name="Tester M."/>
        </authorList>
    </citation>
    <scope>NUCLEOTIDE SEQUENCE [LARGE SCALE GENOMIC DNA]</scope>
    <source>
        <strain evidence="2">cv. PI 614886</strain>
    </source>
</reference>
<dbReference type="SUPFAM" id="SSF51445">
    <property type="entry name" value="(Trans)glycosidases"/>
    <property type="match status" value="1"/>
</dbReference>
<dbReference type="Proteomes" id="UP000596660">
    <property type="component" value="Unplaced"/>
</dbReference>
<dbReference type="Gene3D" id="3.20.20.80">
    <property type="entry name" value="Glycosidases"/>
    <property type="match status" value="1"/>
</dbReference>
<protein>
    <submittedName>
        <fullName evidence="2">Uncharacterized protein</fullName>
    </submittedName>
</protein>
<dbReference type="InterPro" id="IPR001360">
    <property type="entry name" value="Glyco_hydro_1"/>
</dbReference>
<dbReference type="GO" id="GO:0004553">
    <property type="term" value="F:hydrolase activity, hydrolyzing O-glycosyl compounds"/>
    <property type="evidence" value="ECO:0007669"/>
    <property type="project" value="InterPro"/>
</dbReference>
<keyword evidence="3" id="KW-1185">Reference proteome</keyword>
<dbReference type="Pfam" id="PF00232">
    <property type="entry name" value="Glyco_hydro_1"/>
    <property type="match status" value="1"/>
</dbReference>
<dbReference type="AlphaFoldDB" id="A0A803N6V8"/>
<evidence type="ECO:0000313" key="3">
    <source>
        <dbReference type="Proteomes" id="UP000596660"/>
    </source>
</evidence>
<evidence type="ECO:0000313" key="2">
    <source>
        <dbReference type="EnsemblPlants" id="AUR62041466-RA:cds"/>
    </source>
</evidence>
<name>A0A803N6V8_CHEQI</name>
<dbReference type="Gramene" id="AUR62041466-RA">
    <property type="protein sequence ID" value="AUR62041466-RA:cds"/>
    <property type="gene ID" value="AUR62041466"/>
</dbReference>
<proteinExistence type="inferred from homology"/>
<accession>A0A803N6V8</accession>
<dbReference type="EnsemblPlants" id="AUR62041466-RA">
    <property type="protein sequence ID" value="AUR62041466-RA:cds"/>
    <property type="gene ID" value="AUR62041466"/>
</dbReference>